<reference evidence="2" key="1">
    <citation type="submission" date="2019-08" db="EMBL/GenBank/DDBJ databases">
        <authorList>
            <person name="Kucharzyk K."/>
            <person name="Murdoch R.W."/>
            <person name="Higgins S."/>
            <person name="Loffler F."/>
        </authorList>
    </citation>
    <scope>NUCLEOTIDE SEQUENCE</scope>
</reference>
<dbReference type="EMBL" id="VSSQ01126070">
    <property type="protein sequence ID" value="MPN56095.1"/>
    <property type="molecule type" value="Genomic_DNA"/>
</dbReference>
<evidence type="ECO:0000256" key="1">
    <source>
        <dbReference type="SAM" id="Phobius"/>
    </source>
</evidence>
<organism evidence="2">
    <name type="scientific">bioreactor metagenome</name>
    <dbReference type="NCBI Taxonomy" id="1076179"/>
    <lineage>
        <taxon>unclassified sequences</taxon>
        <taxon>metagenomes</taxon>
        <taxon>ecological metagenomes</taxon>
    </lineage>
</organism>
<evidence type="ECO:0008006" key="3">
    <source>
        <dbReference type="Google" id="ProtNLM"/>
    </source>
</evidence>
<accession>A0A645IXD8</accession>
<feature type="transmembrane region" description="Helical" evidence="1">
    <location>
        <begin position="12"/>
        <end position="31"/>
    </location>
</feature>
<proteinExistence type="predicted"/>
<evidence type="ECO:0000313" key="2">
    <source>
        <dbReference type="EMBL" id="MPN56095.1"/>
    </source>
</evidence>
<keyword evidence="1" id="KW-0472">Membrane</keyword>
<sequence length="78" mass="8266">MFVETARAAGLPMSMFAISIIAATRLTGSIYPTSNMAGQLGIARCTNTRAVLEANWISAATVLAFIVIWSFLGVMILA</sequence>
<keyword evidence="1" id="KW-1133">Transmembrane helix</keyword>
<comment type="caution">
    <text evidence="2">The sequence shown here is derived from an EMBL/GenBank/DDBJ whole genome shotgun (WGS) entry which is preliminary data.</text>
</comment>
<keyword evidence="1" id="KW-0812">Transmembrane</keyword>
<feature type="transmembrane region" description="Helical" evidence="1">
    <location>
        <begin position="56"/>
        <end position="77"/>
    </location>
</feature>
<name>A0A645IXD8_9ZZZZ</name>
<protein>
    <recommendedName>
        <fullName evidence="3">Low-affinity inorganic phosphate transporter 1</fullName>
    </recommendedName>
</protein>
<dbReference type="AlphaFoldDB" id="A0A645IXD8"/>
<gene>
    <name evidence="2" type="ORF">SDC9_203781</name>
</gene>